<protein>
    <submittedName>
        <fullName evidence="2">Transcriptional regulator, MarR family</fullName>
    </submittedName>
</protein>
<dbReference type="InterPro" id="IPR000835">
    <property type="entry name" value="HTH_MarR-typ"/>
</dbReference>
<dbReference type="KEGG" id="ttr:Tter_1083"/>
<dbReference type="PANTHER" id="PTHR33164:SF43">
    <property type="entry name" value="HTH-TYPE TRANSCRIPTIONAL REPRESSOR YETL"/>
    <property type="match status" value="1"/>
</dbReference>
<keyword evidence="3" id="KW-1185">Reference proteome</keyword>
<dbReference type="HOGENOM" id="CLU_120009_2_0_0"/>
<dbReference type="InterPro" id="IPR036388">
    <property type="entry name" value="WH-like_DNA-bd_sf"/>
</dbReference>
<dbReference type="Proteomes" id="UP000000323">
    <property type="component" value="Chromosome 1"/>
</dbReference>
<dbReference type="OrthoDB" id="9807800at2"/>
<dbReference type="Gene3D" id="1.10.10.10">
    <property type="entry name" value="Winged helix-like DNA-binding domain superfamily/Winged helix DNA-binding domain"/>
    <property type="match status" value="1"/>
</dbReference>
<dbReference type="EMBL" id="CP001825">
    <property type="protein sequence ID" value="ACZ41999.1"/>
    <property type="molecule type" value="Genomic_DNA"/>
</dbReference>
<reference evidence="3" key="1">
    <citation type="journal article" date="2010" name="Stand. Genomic Sci.">
        <title>Complete genome sequence of 'Thermobaculum terrenum' type strain (YNP1).</title>
        <authorList>
            <person name="Kiss H."/>
            <person name="Cleland D."/>
            <person name="Lapidus A."/>
            <person name="Lucas S."/>
            <person name="Glavina Del Rio T."/>
            <person name="Nolan M."/>
            <person name="Tice H."/>
            <person name="Han C."/>
            <person name="Goodwin L."/>
            <person name="Pitluck S."/>
            <person name="Liolios K."/>
            <person name="Ivanova N."/>
            <person name="Mavromatis K."/>
            <person name="Ovchinnikova G."/>
            <person name="Pati A."/>
            <person name="Chen A."/>
            <person name="Palaniappan K."/>
            <person name="Land M."/>
            <person name="Hauser L."/>
            <person name="Chang Y."/>
            <person name="Jeffries C."/>
            <person name="Lu M."/>
            <person name="Brettin T."/>
            <person name="Detter J."/>
            <person name="Goker M."/>
            <person name="Tindall B."/>
            <person name="Beck B."/>
            <person name="McDermott T."/>
            <person name="Woyke T."/>
            <person name="Bristow J."/>
            <person name="Eisen J."/>
            <person name="Markowitz V."/>
            <person name="Hugenholtz P."/>
            <person name="Kyrpides N."/>
            <person name="Klenk H."/>
            <person name="Cheng J."/>
        </authorList>
    </citation>
    <scope>NUCLEOTIDE SEQUENCE [LARGE SCALE GENOMIC DNA]</scope>
    <source>
        <strain evidence="3">ATCC BAA-798 / YNP1</strain>
    </source>
</reference>
<dbReference type="GO" id="GO:0006950">
    <property type="term" value="P:response to stress"/>
    <property type="evidence" value="ECO:0007669"/>
    <property type="project" value="TreeGrafter"/>
</dbReference>
<accession>D1CB34</accession>
<sequence>MRYNLFVHNKTLTEQQYQALANLRYVIRKFLHFSESAARQAGVEPQQHQLMLAIKGLPEGAKPTIGEIAERLQVQHNTAVELVNRAEAAGYVRRMKDRDDKRQVLVWLTDQGERVLDMLSAIHMSELKVMGPQLIQALESIVKEDMYSK</sequence>
<dbReference type="STRING" id="525904.Tter_1083"/>
<evidence type="ECO:0000259" key="1">
    <source>
        <dbReference type="PROSITE" id="PS50995"/>
    </source>
</evidence>
<dbReference type="PROSITE" id="PS50995">
    <property type="entry name" value="HTH_MARR_2"/>
    <property type="match status" value="1"/>
</dbReference>
<proteinExistence type="predicted"/>
<dbReference type="Pfam" id="PF12802">
    <property type="entry name" value="MarR_2"/>
    <property type="match status" value="1"/>
</dbReference>
<evidence type="ECO:0000313" key="3">
    <source>
        <dbReference type="Proteomes" id="UP000000323"/>
    </source>
</evidence>
<evidence type="ECO:0000313" key="2">
    <source>
        <dbReference type="EMBL" id="ACZ41999.1"/>
    </source>
</evidence>
<dbReference type="PANTHER" id="PTHR33164">
    <property type="entry name" value="TRANSCRIPTIONAL REGULATOR, MARR FAMILY"/>
    <property type="match status" value="1"/>
</dbReference>
<dbReference type="PRINTS" id="PR00598">
    <property type="entry name" value="HTHMARR"/>
</dbReference>
<organism evidence="2 3">
    <name type="scientific">Thermobaculum terrenum (strain ATCC BAA-798 / CCMEE 7001 / YNP1)</name>
    <dbReference type="NCBI Taxonomy" id="525904"/>
    <lineage>
        <taxon>Bacteria</taxon>
        <taxon>Bacillati</taxon>
        <taxon>Chloroflexota</taxon>
        <taxon>Chloroflexia</taxon>
        <taxon>Candidatus Thermobaculales</taxon>
        <taxon>Candidatus Thermobaculaceae</taxon>
        <taxon>Thermobaculum</taxon>
    </lineage>
</organism>
<name>D1CB34_THET1</name>
<dbReference type="InterPro" id="IPR039422">
    <property type="entry name" value="MarR/SlyA-like"/>
</dbReference>
<dbReference type="GO" id="GO:0003700">
    <property type="term" value="F:DNA-binding transcription factor activity"/>
    <property type="evidence" value="ECO:0007669"/>
    <property type="project" value="InterPro"/>
</dbReference>
<dbReference type="InterPro" id="IPR036390">
    <property type="entry name" value="WH_DNA-bd_sf"/>
</dbReference>
<feature type="domain" description="HTH marR-type" evidence="1">
    <location>
        <begin position="9"/>
        <end position="149"/>
    </location>
</feature>
<dbReference type="SMART" id="SM00347">
    <property type="entry name" value="HTH_MARR"/>
    <property type="match status" value="1"/>
</dbReference>
<dbReference type="AlphaFoldDB" id="D1CB34"/>
<dbReference type="eggNOG" id="COG1846">
    <property type="taxonomic scope" value="Bacteria"/>
</dbReference>
<gene>
    <name evidence="2" type="ordered locus">Tter_1083</name>
</gene>
<dbReference type="SUPFAM" id="SSF46785">
    <property type="entry name" value="Winged helix' DNA-binding domain"/>
    <property type="match status" value="1"/>
</dbReference>